<evidence type="ECO:0000256" key="1">
    <source>
        <dbReference type="SAM" id="SignalP"/>
    </source>
</evidence>
<dbReference type="Proteomes" id="UP000185003">
    <property type="component" value="Unassembled WGS sequence"/>
</dbReference>
<feature type="chain" id="PRO_5012862301" evidence="1">
    <location>
        <begin position="34"/>
        <end position="464"/>
    </location>
</feature>
<sequence>MKVLRFFGSLFVKKDCCKVLIGLVLLTSLSAQAQHDHHMPAKKDTTMQHDHAAMMKQDEHAGHNMHTMTHAYSKNLPMNRNGSGTSWLPDNSPMYMYMAGKGNTSFMLHGNIFLRYTSTDFTAKGSRGATKLDAPNWLMGMMNHQVGKKGLLNATVMLSFDRPIMGGEGYPLLFQSGETWQGKALVDRQHPHDMFAAISVGYTYAINKNMDVYGYIGYPGEPTISAPAFMHRVSAMNNPDAPLGHHWQDATHITFGVGTVGFRYKQVKAEFSSFAGREPDEDRYNFDKPLFDSYAYRVSYNPGKAWALQFSQAFVHSPEALEPDEDVTRTTASVIHTVPLHKQGSFIASSAVWGLNTRDHGHKEHSFLAESNLQLQKNAIYGRYEFVEKSTHELQLEDTFGEAKFNVHAFTLGYARTLATAWKTNLALGVQGTVNVEDKALYGIYGKNPLSAQIYLRISPAIHK</sequence>
<name>A0A1N6KDT3_9BACT</name>
<proteinExistence type="predicted"/>
<keyword evidence="1" id="KW-0732">Signal</keyword>
<gene>
    <name evidence="2" type="ORF">SAMN04488055_5613</name>
</gene>
<dbReference type="STRING" id="536979.SAMN04488055_5613"/>
<evidence type="ECO:0000313" key="3">
    <source>
        <dbReference type="Proteomes" id="UP000185003"/>
    </source>
</evidence>
<protein>
    <submittedName>
        <fullName evidence="2">Uncharacterized protein</fullName>
    </submittedName>
</protein>
<reference evidence="2 3" key="1">
    <citation type="submission" date="2016-11" db="EMBL/GenBank/DDBJ databases">
        <authorList>
            <person name="Jaros S."/>
            <person name="Januszkiewicz K."/>
            <person name="Wedrychowicz H."/>
        </authorList>
    </citation>
    <scope>NUCLEOTIDE SEQUENCE [LARGE SCALE GENOMIC DNA]</scope>
    <source>
        <strain evidence="2 3">DSM 24787</strain>
    </source>
</reference>
<organism evidence="2 3">
    <name type="scientific">Chitinophaga niabensis</name>
    <dbReference type="NCBI Taxonomy" id="536979"/>
    <lineage>
        <taxon>Bacteria</taxon>
        <taxon>Pseudomonadati</taxon>
        <taxon>Bacteroidota</taxon>
        <taxon>Chitinophagia</taxon>
        <taxon>Chitinophagales</taxon>
        <taxon>Chitinophagaceae</taxon>
        <taxon>Chitinophaga</taxon>
    </lineage>
</organism>
<accession>A0A1N6KDT3</accession>
<evidence type="ECO:0000313" key="2">
    <source>
        <dbReference type="EMBL" id="SIO54497.1"/>
    </source>
</evidence>
<dbReference type="AlphaFoldDB" id="A0A1N6KDT3"/>
<dbReference type="EMBL" id="FSRA01000002">
    <property type="protein sequence ID" value="SIO54497.1"/>
    <property type="molecule type" value="Genomic_DNA"/>
</dbReference>
<feature type="signal peptide" evidence="1">
    <location>
        <begin position="1"/>
        <end position="33"/>
    </location>
</feature>
<keyword evidence="3" id="KW-1185">Reference proteome</keyword>